<reference evidence="2 3" key="1">
    <citation type="submission" date="2019-11" db="EMBL/GenBank/DDBJ databases">
        <title>Metabolism of dissolved organic matter in forest soils.</title>
        <authorList>
            <person name="Cyle K.T."/>
            <person name="Wilhelm R.C."/>
            <person name="Martinez C.E."/>
        </authorList>
    </citation>
    <scope>NUCLEOTIDE SEQUENCE [LARGE SCALE GENOMIC DNA]</scope>
    <source>
        <strain evidence="2 3">5N</strain>
    </source>
</reference>
<keyword evidence="1 2" id="KW-0808">Transferase</keyword>
<dbReference type="SUPFAM" id="SSF89796">
    <property type="entry name" value="CoA-transferase family III (CaiB/BaiF)"/>
    <property type="match status" value="1"/>
</dbReference>
<dbReference type="GO" id="GO:0008410">
    <property type="term" value="F:CoA-transferase activity"/>
    <property type="evidence" value="ECO:0007669"/>
    <property type="project" value="TreeGrafter"/>
</dbReference>
<proteinExistence type="predicted"/>
<dbReference type="Gene3D" id="3.30.1540.10">
    <property type="entry name" value="formyl-coa transferase, domain 3"/>
    <property type="match status" value="1"/>
</dbReference>
<dbReference type="PANTHER" id="PTHR48207">
    <property type="entry name" value="SUCCINATE--HYDROXYMETHYLGLUTARATE COA-TRANSFERASE"/>
    <property type="match status" value="1"/>
</dbReference>
<dbReference type="EMBL" id="WOEZ01000201">
    <property type="protein sequence ID" value="NPT59838.1"/>
    <property type="molecule type" value="Genomic_DNA"/>
</dbReference>
<dbReference type="Gene3D" id="3.40.50.10540">
    <property type="entry name" value="Crotonobetainyl-coa:carnitine coa-transferase, domain 1"/>
    <property type="match status" value="1"/>
</dbReference>
<protein>
    <submittedName>
        <fullName evidence="2">CoA transferase</fullName>
    </submittedName>
</protein>
<dbReference type="RefSeq" id="WP_172173679.1">
    <property type="nucleotide sequence ID" value="NZ_WOEZ01000201.1"/>
</dbReference>
<dbReference type="Pfam" id="PF02515">
    <property type="entry name" value="CoA_transf_3"/>
    <property type="match status" value="1"/>
</dbReference>
<dbReference type="PANTHER" id="PTHR48207:SF3">
    <property type="entry name" value="SUCCINATE--HYDROXYMETHYLGLUTARATE COA-TRANSFERASE"/>
    <property type="match status" value="1"/>
</dbReference>
<sequence length="428" mass="46481">MNSTLDSLLNKARGTTPQPGALQGVQVIDMSGLAGQYCGKQFSDLGADVILIEPIRGSSVRREGPFLDDKVHIEYSLPFAYFNAGKRSVCLDLDHPEGKQIFRELVKRADLLIESEKPGTMAARGLDYESLASIAPRLVMTSITPFGQDGPYAHYESEDIVALALGGLLYLGGYPDSPPIAAHGNLAYLAAAQFASVASMMALLSVDAASGDRPGKHIDVSIQECVVMGLETAIQFYDLEGIVRKRESGQQRMAGTGVFQCADGQIYLMAGGIASTRFWESTVQWLVDEGVPAAAQLLDEKWASHDYLVTDEAKTIFAELFLPFARTRTKAWLYQAGQARRIPICPISTPKDILENRQLAHRGFFTTIQHSPSQQILTMPGAPYKLTATPWRSPSPPPRLGEHTDAVIAELGYDKAARAALLQAGVLN</sequence>
<name>A0A972NU48_9BURK</name>
<gene>
    <name evidence="2" type="ORF">GNZ13_36115</name>
</gene>
<dbReference type="InterPro" id="IPR003673">
    <property type="entry name" value="CoA-Trfase_fam_III"/>
</dbReference>
<dbReference type="AlphaFoldDB" id="A0A972NU48"/>
<dbReference type="Proteomes" id="UP000655523">
    <property type="component" value="Unassembled WGS sequence"/>
</dbReference>
<comment type="caution">
    <text evidence="2">The sequence shown here is derived from an EMBL/GenBank/DDBJ whole genome shotgun (WGS) entry which is preliminary data.</text>
</comment>
<evidence type="ECO:0000256" key="1">
    <source>
        <dbReference type="ARBA" id="ARBA00022679"/>
    </source>
</evidence>
<evidence type="ECO:0000313" key="3">
    <source>
        <dbReference type="Proteomes" id="UP000655523"/>
    </source>
</evidence>
<dbReference type="InterPro" id="IPR023606">
    <property type="entry name" value="CoA-Trfase_III_dom_1_sf"/>
</dbReference>
<keyword evidence="3" id="KW-1185">Reference proteome</keyword>
<organism evidence="2 3">
    <name type="scientific">Paraburkholderia elongata</name>
    <dbReference type="NCBI Taxonomy" id="2675747"/>
    <lineage>
        <taxon>Bacteria</taxon>
        <taxon>Pseudomonadati</taxon>
        <taxon>Pseudomonadota</taxon>
        <taxon>Betaproteobacteria</taxon>
        <taxon>Burkholderiales</taxon>
        <taxon>Burkholderiaceae</taxon>
        <taxon>Paraburkholderia</taxon>
    </lineage>
</organism>
<dbReference type="InterPro" id="IPR050483">
    <property type="entry name" value="CoA-transferase_III_domain"/>
</dbReference>
<evidence type="ECO:0000313" key="2">
    <source>
        <dbReference type="EMBL" id="NPT59838.1"/>
    </source>
</evidence>
<accession>A0A972NU48</accession>
<dbReference type="InterPro" id="IPR044855">
    <property type="entry name" value="CoA-Trfase_III_dom3_sf"/>
</dbReference>